<evidence type="ECO:0000256" key="1">
    <source>
        <dbReference type="ARBA" id="ARBA00023015"/>
    </source>
</evidence>
<dbReference type="InterPro" id="IPR036271">
    <property type="entry name" value="Tet_transcr_reg_TetR-rel_C_sf"/>
</dbReference>
<organism evidence="6 7">
    <name type="scientific">Mycolicibacterium madagascariense</name>
    <dbReference type="NCBI Taxonomy" id="212765"/>
    <lineage>
        <taxon>Bacteria</taxon>
        <taxon>Bacillati</taxon>
        <taxon>Actinomycetota</taxon>
        <taxon>Actinomycetes</taxon>
        <taxon>Mycobacteriales</taxon>
        <taxon>Mycobacteriaceae</taxon>
        <taxon>Mycolicibacterium</taxon>
    </lineage>
</organism>
<sequence length="201" mass="22009">MERLVRPDLTPRRVTLFDALVDLFLSRGFAHLTLEDMASRLRCSKSTLYTLADSKEQLVRVATVHFFRRATEDVEARVAAESGARERITAYLSAVGVALGAASDRFMSDLDAFAPAREVYQQNTHIAARRVQELIDEGVAAREFRSVHAGFAADLAATMMVRIQQGGVRAATGLDHAHAYHELAALLTAALSDGTHDATRV</sequence>
<dbReference type="Gene3D" id="1.10.10.60">
    <property type="entry name" value="Homeodomain-like"/>
    <property type="match status" value="1"/>
</dbReference>
<keyword evidence="7" id="KW-1185">Reference proteome</keyword>
<reference evidence="6 7" key="1">
    <citation type="journal article" date="2019" name="Emerg. Microbes Infect.">
        <title>Comprehensive subspecies identification of 175 nontuberculous mycobacteria species based on 7547 genomic profiles.</title>
        <authorList>
            <person name="Matsumoto Y."/>
            <person name="Kinjo T."/>
            <person name="Motooka D."/>
            <person name="Nabeya D."/>
            <person name="Jung N."/>
            <person name="Uechi K."/>
            <person name="Horii T."/>
            <person name="Iida T."/>
            <person name="Fujita J."/>
            <person name="Nakamura S."/>
        </authorList>
    </citation>
    <scope>NUCLEOTIDE SEQUENCE [LARGE SCALE GENOMIC DNA]</scope>
    <source>
        <strain evidence="6 7">JCM 13574</strain>
    </source>
</reference>
<dbReference type="InterPro" id="IPR009057">
    <property type="entry name" value="Homeodomain-like_sf"/>
</dbReference>
<dbReference type="PANTHER" id="PTHR30055">
    <property type="entry name" value="HTH-TYPE TRANSCRIPTIONAL REGULATOR RUTR"/>
    <property type="match status" value="1"/>
</dbReference>
<dbReference type="PANTHER" id="PTHR30055:SF234">
    <property type="entry name" value="HTH-TYPE TRANSCRIPTIONAL REGULATOR BETI"/>
    <property type="match status" value="1"/>
</dbReference>
<evidence type="ECO:0000259" key="5">
    <source>
        <dbReference type="PROSITE" id="PS50977"/>
    </source>
</evidence>
<evidence type="ECO:0000313" key="7">
    <source>
        <dbReference type="Proteomes" id="UP000466517"/>
    </source>
</evidence>
<dbReference type="Gene3D" id="1.10.357.10">
    <property type="entry name" value="Tetracycline Repressor, domain 2"/>
    <property type="match status" value="1"/>
</dbReference>
<keyword evidence="1" id="KW-0805">Transcription regulation</keyword>
<gene>
    <name evidence="6" type="ORF">MMAD_16480</name>
</gene>
<dbReference type="RefSeq" id="WP_163735049.1">
    <property type="nucleotide sequence ID" value="NZ_AP022610.1"/>
</dbReference>
<keyword evidence="2 4" id="KW-0238">DNA-binding</keyword>
<accession>A0A7I7XE25</accession>
<dbReference type="AlphaFoldDB" id="A0A7I7XE25"/>
<proteinExistence type="predicted"/>
<evidence type="ECO:0000256" key="2">
    <source>
        <dbReference type="ARBA" id="ARBA00023125"/>
    </source>
</evidence>
<dbReference type="EMBL" id="AP022610">
    <property type="protein sequence ID" value="BBZ27353.1"/>
    <property type="molecule type" value="Genomic_DNA"/>
</dbReference>
<evidence type="ECO:0000256" key="4">
    <source>
        <dbReference type="PROSITE-ProRule" id="PRU00335"/>
    </source>
</evidence>
<dbReference type="SUPFAM" id="SSF46689">
    <property type="entry name" value="Homeodomain-like"/>
    <property type="match status" value="1"/>
</dbReference>
<dbReference type="Pfam" id="PF00440">
    <property type="entry name" value="TetR_N"/>
    <property type="match status" value="1"/>
</dbReference>
<feature type="DNA-binding region" description="H-T-H motif" evidence="4">
    <location>
        <begin position="33"/>
        <end position="52"/>
    </location>
</feature>
<dbReference type="Proteomes" id="UP000466517">
    <property type="component" value="Chromosome"/>
</dbReference>
<keyword evidence="3" id="KW-0804">Transcription</keyword>
<name>A0A7I7XE25_9MYCO</name>
<dbReference type="GO" id="GO:0003700">
    <property type="term" value="F:DNA-binding transcription factor activity"/>
    <property type="evidence" value="ECO:0007669"/>
    <property type="project" value="TreeGrafter"/>
</dbReference>
<dbReference type="GO" id="GO:0000976">
    <property type="term" value="F:transcription cis-regulatory region binding"/>
    <property type="evidence" value="ECO:0007669"/>
    <property type="project" value="TreeGrafter"/>
</dbReference>
<feature type="domain" description="HTH tetR-type" evidence="5">
    <location>
        <begin position="10"/>
        <end position="70"/>
    </location>
</feature>
<dbReference type="InterPro" id="IPR001647">
    <property type="entry name" value="HTH_TetR"/>
</dbReference>
<protein>
    <submittedName>
        <fullName evidence="6">TetR family transcriptional regulator</fullName>
    </submittedName>
</protein>
<evidence type="ECO:0000256" key="3">
    <source>
        <dbReference type="ARBA" id="ARBA00023163"/>
    </source>
</evidence>
<evidence type="ECO:0000313" key="6">
    <source>
        <dbReference type="EMBL" id="BBZ27353.1"/>
    </source>
</evidence>
<dbReference type="InterPro" id="IPR050109">
    <property type="entry name" value="HTH-type_TetR-like_transc_reg"/>
</dbReference>
<dbReference type="SUPFAM" id="SSF48498">
    <property type="entry name" value="Tetracyclin repressor-like, C-terminal domain"/>
    <property type="match status" value="1"/>
</dbReference>
<dbReference type="PROSITE" id="PS50977">
    <property type="entry name" value="HTH_TETR_2"/>
    <property type="match status" value="1"/>
</dbReference>
<dbReference type="KEGG" id="mmag:MMAD_16480"/>